<feature type="transmembrane region" description="Helical" evidence="1">
    <location>
        <begin position="459"/>
        <end position="485"/>
    </location>
</feature>
<evidence type="ECO:0000256" key="1">
    <source>
        <dbReference type="SAM" id="Phobius"/>
    </source>
</evidence>
<keyword evidence="1" id="KW-0812">Transmembrane</keyword>
<keyword evidence="1" id="KW-0472">Membrane</keyword>
<sequence>MPSPALPDDSVDVETPVVAPNAAHTAHQGAEVMVMRSHTTGLSRELVTELEDSLIRSVTLSTSLSCFGRHWALPSAASMYEVRSKEYNLSFQTKRYHHFLSHDWKTSRWVKFWSLLILFNLRAATFAMLMCGVIVGLCRESGALLEDKGRVHRLTTSLLPWLVLLLVFFCWQRIRSLARRPLLVFLDKLCIAQHDPSLKEQGILGLAAFLDRSDHLTVLWSPRYLTRLWCGYELATFLRDNSESKPLTFFPVNMSLIVLLPTIYLSLVKVQAQVDVASLAVSMGLVDLEVGAGLKEVLLLRVLPALVLLVATIPFLFYKTLELFRDISLVDRQLQDFSLKGSECFCCANDHQHPDTGEALPCDRTLVYEAVRLWYGAESDTQEEHLKRFDRMVHTRLRRKVLAGADSALFPVRIMMLMALITSAPRLCDAITMARDLHLEYPEADWNGLQYFWKSLCAFSYWLVDLSIDGICIRIVYTMAFGLCGQRLSQMKSRLKAALLLTAISSPPPIMVRTGAMFAFLNLIPYDLRPCYALAMLLVALCFFKPCSFCRGK</sequence>
<organism evidence="2 3">
    <name type="scientific">Durusdinium trenchii</name>
    <dbReference type="NCBI Taxonomy" id="1381693"/>
    <lineage>
        <taxon>Eukaryota</taxon>
        <taxon>Sar</taxon>
        <taxon>Alveolata</taxon>
        <taxon>Dinophyceae</taxon>
        <taxon>Suessiales</taxon>
        <taxon>Symbiodiniaceae</taxon>
        <taxon>Durusdinium</taxon>
    </lineage>
</organism>
<proteinExistence type="predicted"/>
<feature type="transmembrane region" description="Helical" evidence="1">
    <location>
        <begin position="298"/>
        <end position="318"/>
    </location>
</feature>
<keyword evidence="3" id="KW-1185">Reference proteome</keyword>
<gene>
    <name evidence="2" type="ORF">SCF082_LOCUS35913</name>
</gene>
<dbReference type="Proteomes" id="UP001642464">
    <property type="component" value="Unassembled WGS sequence"/>
</dbReference>
<evidence type="ECO:0000313" key="2">
    <source>
        <dbReference type="EMBL" id="CAK9073297.1"/>
    </source>
</evidence>
<dbReference type="EMBL" id="CAXAMM010034736">
    <property type="protein sequence ID" value="CAK9073297.1"/>
    <property type="molecule type" value="Genomic_DNA"/>
</dbReference>
<comment type="caution">
    <text evidence="2">The sequence shown here is derived from an EMBL/GenBank/DDBJ whole genome shotgun (WGS) entry which is preliminary data.</text>
</comment>
<feature type="transmembrane region" description="Helical" evidence="1">
    <location>
        <begin position="247"/>
        <end position="267"/>
    </location>
</feature>
<feature type="transmembrane region" description="Helical" evidence="1">
    <location>
        <begin position="532"/>
        <end position="550"/>
    </location>
</feature>
<reference evidence="2 3" key="1">
    <citation type="submission" date="2024-02" db="EMBL/GenBank/DDBJ databases">
        <authorList>
            <person name="Chen Y."/>
            <person name="Shah S."/>
            <person name="Dougan E. K."/>
            <person name="Thang M."/>
            <person name="Chan C."/>
        </authorList>
    </citation>
    <scope>NUCLEOTIDE SEQUENCE [LARGE SCALE GENOMIC DNA]</scope>
</reference>
<accession>A0ABP0PCQ7</accession>
<name>A0ABP0PCQ7_9DINO</name>
<protein>
    <submittedName>
        <fullName evidence="2">Uncharacterized protein</fullName>
    </submittedName>
</protein>
<evidence type="ECO:0000313" key="3">
    <source>
        <dbReference type="Proteomes" id="UP001642464"/>
    </source>
</evidence>
<feature type="transmembrane region" description="Helical" evidence="1">
    <location>
        <begin position="401"/>
        <end position="421"/>
    </location>
</feature>
<feature type="transmembrane region" description="Helical" evidence="1">
    <location>
        <begin position="157"/>
        <end position="174"/>
    </location>
</feature>
<feature type="transmembrane region" description="Helical" evidence="1">
    <location>
        <begin position="497"/>
        <end position="520"/>
    </location>
</feature>
<feature type="transmembrane region" description="Helical" evidence="1">
    <location>
        <begin position="112"/>
        <end position="137"/>
    </location>
</feature>
<keyword evidence="1" id="KW-1133">Transmembrane helix</keyword>